<evidence type="ECO:0000256" key="1">
    <source>
        <dbReference type="SAM" id="MobiDB-lite"/>
    </source>
</evidence>
<name>A0A9N7VKV7_PLEPL</name>
<accession>A0A9N7VKV7</accession>
<dbReference type="EMBL" id="CADEAL010004040">
    <property type="protein sequence ID" value="CAB1450085.1"/>
    <property type="molecule type" value="Genomic_DNA"/>
</dbReference>
<keyword evidence="3" id="KW-1185">Reference proteome</keyword>
<feature type="region of interest" description="Disordered" evidence="1">
    <location>
        <begin position="58"/>
        <end position="91"/>
    </location>
</feature>
<gene>
    <name evidence="2" type="ORF">PLEPLA_LOCUS37774</name>
</gene>
<evidence type="ECO:0000313" key="3">
    <source>
        <dbReference type="Proteomes" id="UP001153269"/>
    </source>
</evidence>
<proteinExistence type="predicted"/>
<protein>
    <submittedName>
        <fullName evidence="2">Uncharacterized protein</fullName>
    </submittedName>
</protein>
<comment type="caution">
    <text evidence="2">The sequence shown here is derived from an EMBL/GenBank/DDBJ whole genome shotgun (WGS) entry which is preliminary data.</text>
</comment>
<reference evidence="2" key="1">
    <citation type="submission" date="2020-03" db="EMBL/GenBank/DDBJ databases">
        <authorList>
            <person name="Weist P."/>
        </authorList>
    </citation>
    <scope>NUCLEOTIDE SEQUENCE</scope>
</reference>
<dbReference type="Proteomes" id="UP001153269">
    <property type="component" value="Unassembled WGS sequence"/>
</dbReference>
<dbReference type="AlphaFoldDB" id="A0A9N7VKV7"/>
<organism evidence="2 3">
    <name type="scientific">Pleuronectes platessa</name>
    <name type="common">European plaice</name>
    <dbReference type="NCBI Taxonomy" id="8262"/>
    <lineage>
        <taxon>Eukaryota</taxon>
        <taxon>Metazoa</taxon>
        <taxon>Chordata</taxon>
        <taxon>Craniata</taxon>
        <taxon>Vertebrata</taxon>
        <taxon>Euteleostomi</taxon>
        <taxon>Actinopterygii</taxon>
        <taxon>Neopterygii</taxon>
        <taxon>Teleostei</taxon>
        <taxon>Neoteleostei</taxon>
        <taxon>Acanthomorphata</taxon>
        <taxon>Carangaria</taxon>
        <taxon>Pleuronectiformes</taxon>
        <taxon>Pleuronectoidei</taxon>
        <taxon>Pleuronectidae</taxon>
        <taxon>Pleuronectes</taxon>
    </lineage>
</organism>
<evidence type="ECO:0000313" key="2">
    <source>
        <dbReference type="EMBL" id="CAB1450085.1"/>
    </source>
</evidence>
<sequence>MKHQITWVALRIKNLSSSGAADVFKALLKLPLPPCMLCRHSAAERETVGLSVRCSRRTTCETSSKEPRPTRNQPSDRMCGYIQSKPRLVGE</sequence>